<protein>
    <recommendedName>
        <fullName evidence="3">DUF3046 domain-containing protein</fullName>
    </recommendedName>
</protein>
<dbReference type="Proteomes" id="UP001499979">
    <property type="component" value="Unassembled WGS sequence"/>
</dbReference>
<reference evidence="2" key="1">
    <citation type="journal article" date="2019" name="Int. J. Syst. Evol. Microbiol.">
        <title>The Global Catalogue of Microorganisms (GCM) 10K type strain sequencing project: providing services to taxonomists for standard genome sequencing and annotation.</title>
        <authorList>
            <consortium name="The Broad Institute Genomics Platform"/>
            <consortium name="The Broad Institute Genome Sequencing Center for Infectious Disease"/>
            <person name="Wu L."/>
            <person name="Ma J."/>
        </authorList>
    </citation>
    <scope>NUCLEOTIDE SEQUENCE [LARGE SCALE GENOMIC DNA]</scope>
    <source>
        <strain evidence="2">JCM 11813</strain>
    </source>
</reference>
<gene>
    <name evidence="1" type="ORF">GCM10009606_36570</name>
</gene>
<evidence type="ECO:0008006" key="3">
    <source>
        <dbReference type="Google" id="ProtNLM"/>
    </source>
</evidence>
<dbReference type="EMBL" id="BAAAJE010000020">
    <property type="protein sequence ID" value="GAA1155071.1"/>
    <property type="molecule type" value="Genomic_DNA"/>
</dbReference>
<keyword evidence="2" id="KW-1185">Reference proteome</keyword>
<comment type="caution">
    <text evidence="1">The sequence shown here is derived from an EMBL/GenBank/DDBJ whole genome shotgun (WGS) entry which is preliminary data.</text>
</comment>
<proteinExistence type="predicted"/>
<accession>A0ABP4F6M1</accession>
<organism evidence="1 2">
    <name type="scientific">Nocardioides aquiterrae</name>
    <dbReference type="NCBI Taxonomy" id="203799"/>
    <lineage>
        <taxon>Bacteria</taxon>
        <taxon>Bacillati</taxon>
        <taxon>Actinomycetota</taxon>
        <taxon>Actinomycetes</taxon>
        <taxon>Propionibacteriales</taxon>
        <taxon>Nocardioidaceae</taxon>
        <taxon>Nocardioides</taxon>
    </lineage>
</organism>
<evidence type="ECO:0000313" key="2">
    <source>
        <dbReference type="Proteomes" id="UP001499979"/>
    </source>
</evidence>
<name>A0ABP4F6M1_9ACTN</name>
<evidence type="ECO:0000313" key="1">
    <source>
        <dbReference type="EMBL" id="GAA1155071.1"/>
    </source>
</evidence>
<sequence>MSMTAPPSAPPVFIDQREFESFLGDIYDIGVFSASAVIDWCARECKNRGVPFELIYEPRWNDKGQQIGPRMEISVAAGDIVLAVLEAMTKARGAALDEATARLSADSATL</sequence>